<dbReference type="InterPro" id="IPR002877">
    <property type="entry name" value="RNA_MeTrfase_FtsJ_dom"/>
</dbReference>
<keyword evidence="6" id="KW-0489">Methyltransferase</keyword>
<dbReference type="InterPro" id="IPR004538">
    <property type="entry name" value="Hemolysin_A/TlyA"/>
</dbReference>
<sequence length="279" mass="31354">MASENHKERLDVAMVKNGLIESRAKAQQIIKSGKVSVNGQICREPSKLVSPSDNIEVLETLRYVSRAGYKIEGLFKNISRIGDTEIEIRGKVICDIGSSTGGFVDFFIQNGALKVYAVDVNTEQLHPRLRSDERVKLIQKNAKELIFEDLGELVDIVSVDVSFISVRKIKRNILNLLKPGGYGIILIKPQFEVGYSHCGVIKDKSEHVRVLKEVVTDFMKEGFKFVYLDFSRMLGGNGNVEFFAVFQKNLDDSYDKNITDTFLVSKIVEVVNSAWEELG</sequence>
<dbReference type="GO" id="GO:0008168">
    <property type="term" value="F:methyltransferase activity"/>
    <property type="evidence" value="ECO:0007669"/>
    <property type="project" value="UniProtKB-KW"/>
</dbReference>
<organism evidence="5 7">
    <name type="scientific">Fervidobacterium pennivorans</name>
    <dbReference type="NCBI Taxonomy" id="93466"/>
    <lineage>
        <taxon>Bacteria</taxon>
        <taxon>Thermotogati</taxon>
        <taxon>Thermotogota</taxon>
        <taxon>Thermotogae</taxon>
        <taxon>Thermotogales</taxon>
        <taxon>Fervidobacteriaceae</taxon>
        <taxon>Fervidobacterium</taxon>
    </lineage>
</organism>
<evidence type="ECO:0000259" key="4">
    <source>
        <dbReference type="SMART" id="SM00363"/>
    </source>
</evidence>
<dbReference type="InterPro" id="IPR047048">
    <property type="entry name" value="TlyA"/>
</dbReference>
<dbReference type="PANTHER" id="PTHR32319">
    <property type="entry name" value="BACTERIAL HEMOLYSIN-LIKE PROTEIN"/>
    <property type="match status" value="1"/>
</dbReference>
<name>A0A172T2Q9_FERPE</name>
<dbReference type="SUPFAM" id="SSF55174">
    <property type="entry name" value="Alpha-L RNA-binding motif"/>
    <property type="match status" value="1"/>
</dbReference>
<evidence type="ECO:0000256" key="1">
    <source>
        <dbReference type="ARBA" id="ARBA00022884"/>
    </source>
</evidence>
<comment type="similarity">
    <text evidence="2">Belongs to the TlyA family.</text>
</comment>
<dbReference type="Gene3D" id="3.40.50.150">
    <property type="entry name" value="Vaccinia Virus protein VP39"/>
    <property type="match status" value="1"/>
</dbReference>
<evidence type="ECO:0000313" key="7">
    <source>
        <dbReference type="Proteomes" id="UP000077096"/>
    </source>
</evidence>
<dbReference type="Pfam" id="PF01479">
    <property type="entry name" value="S4"/>
    <property type="match status" value="1"/>
</dbReference>
<dbReference type="PANTHER" id="PTHR32319:SF0">
    <property type="entry name" value="BACTERIAL HEMOLYSIN-LIKE PROTEIN"/>
    <property type="match status" value="1"/>
</dbReference>
<dbReference type="SUPFAM" id="SSF53335">
    <property type="entry name" value="S-adenosyl-L-methionine-dependent methyltransferases"/>
    <property type="match status" value="1"/>
</dbReference>
<dbReference type="KEGG" id="fng:JM64_04195"/>
<dbReference type="InterPro" id="IPR036986">
    <property type="entry name" value="S4_RNA-bd_sf"/>
</dbReference>
<dbReference type="PATRIC" id="fig|93466.3.peg.900"/>
<dbReference type="GO" id="GO:0032259">
    <property type="term" value="P:methylation"/>
    <property type="evidence" value="ECO:0007669"/>
    <property type="project" value="UniProtKB-KW"/>
</dbReference>
<keyword evidence="6" id="KW-0808">Transferase</keyword>
<evidence type="ECO:0000256" key="2">
    <source>
        <dbReference type="ARBA" id="ARBA00029460"/>
    </source>
</evidence>
<dbReference type="NCBIfam" id="TIGR00478">
    <property type="entry name" value="tly"/>
    <property type="match status" value="1"/>
</dbReference>
<dbReference type="PROSITE" id="PS50889">
    <property type="entry name" value="S4"/>
    <property type="match status" value="1"/>
</dbReference>
<dbReference type="OrthoDB" id="9784736at2"/>
<dbReference type="Proteomes" id="UP000077096">
    <property type="component" value="Chromosome"/>
</dbReference>
<evidence type="ECO:0000313" key="5">
    <source>
        <dbReference type="EMBL" id="ANE41267.1"/>
    </source>
</evidence>
<dbReference type="CDD" id="cd00165">
    <property type="entry name" value="S4"/>
    <property type="match status" value="1"/>
</dbReference>
<protein>
    <submittedName>
        <fullName evidence="6">TlyA family RNA methyltransferase</fullName>
    </submittedName>
</protein>
<reference evidence="6" key="2">
    <citation type="journal article" date="2020" name="mSystems">
        <title>Genome- and Community-Level Interaction Insights into Carbon Utilization and Element Cycling Functions of Hydrothermarchaeota in Hydrothermal Sediment.</title>
        <authorList>
            <person name="Zhou Z."/>
            <person name="Liu Y."/>
            <person name="Xu W."/>
            <person name="Pan J."/>
            <person name="Luo Z.H."/>
            <person name="Li M."/>
        </authorList>
    </citation>
    <scope>NUCLEOTIDE SEQUENCE [LARGE SCALE GENOMIC DNA]</scope>
    <source>
        <strain evidence="6">SpSt-604</strain>
    </source>
</reference>
<reference evidence="5 7" key="1">
    <citation type="submission" date="2014-08" db="EMBL/GenBank/DDBJ databases">
        <title>Fervidobacterium pennivorans DYC genome.</title>
        <authorList>
            <person name="Wushke S."/>
        </authorList>
    </citation>
    <scope>NUCLEOTIDE SEQUENCE [LARGE SCALE GENOMIC DNA]</scope>
    <source>
        <strain evidence="5 7">DYC</strain>
    </source>
</reference>
<dbReference type="Gene3D" id="3.10.290.10">
    <property type="entry name" value="RNA-binding S4 domain"/>
    <property type="match status" value="1"/>
</dbReference>
<dbReference type="EMBL" id="CP011393">
    <property type="protein sequence ID" value="ANE41267.1"/>
    <property type="molecule type" value="Genomic_DNA"/>
</dbReference>
<feature type="domain" description="RNA-binding S4" evidence="4">
    <location>
        <begin position="8"/>
        <end position="72"/>
    </location>
</feature>
<accession>A0A172T2Q9</accession>
<keyword evidence="1 3" id="KW-0694">RNA-binding</keyword>
<dbReference type="AlphaFoldDB" id="A0A172T2Q9"/>
<gene>
    <name evidence="6" type="ORF">ENT72_01295</name>
    <name evidence="5" type="ORF">JM64_04195</name>
</gene>
<evidence type="ECO:0000256" key="3">
    <source>
        <dbReference type="PROSITE-ProRule" id="PRU00182"/>
    </source>
</evidence>
<dbReference type="InterPro" id="IPR029063">
    <property type="entry name" value="SAM-dependent_MTases_sf"/>
</dbReference>
<dbReference type="Pfam" id="PF01728">
    <property type="entry name" value="FtsJ"/>
    <property type="match status" value="1"/>
</dbReference>
<evidence type="ECO:0000313" key="6">
    <source>
        <dbReference type="EMBL" id="HGU41550.1"/>
    </source>
</evidence>
<dbReference type="CDD" id="cd02440">
    <property type="entry name" value="AdoMet_MTases"/>
    <property type="match status" value="1"/>
</dbReference>
<proteinExistence type="inferred from homology"/>
<dbReference type="InterPro" id="IPR002942">
    <property type="entry name" value="S4_RNA-bd"/>
</dbReference>
<dbReference type="SMART" id="SM00363">
    <property type="entry name" value="S4"/>
    <property type="match status" value="1"/>
</dbReference>
<dbReference type="GO" id="GO:0003723">
    <property type="term" value="F:RNA binding"/>
    <property type="evidence" value="ECO:0007669"/>
    <property type="project" value="UniProtKB-KW"/>
</dbReference>
<dbReference type="EMBL" id="DSZT01000041">
    <property type="protein sequence ID" value="HGU41550.1"/>
    <property type="molecule type" value="Genomic_DNA"/>
</dbReference>